<evidence type="ECO:0000256" key="2">
    <source>
        <dbReference type="SAM" id="SignalP"/>
    </source>
</evidence>
<dbReference type="Pfam" id="PF00578">
    <property type="entry name" value="AhpC-TSA"/>
    <property type="match status" value="1"/>
</dbReference>
<feature type="signal peptide" evidence="2">
    <location>
        <begin position="1"/>
        <end position="19"/>
    </location>
</feature>
<dbReference type="Gene3D" id="3.40.30.10">
    <property type="entry name" value="Glutaredoxin"/>
    <property type="match status" value="1"/>
</dbReference>
<evidence type="ECO:0000256" key="1">
    <source>
        <dbReference type="ARBA" id="ARBA00023284"/>
    </source>
</evidence>
<evidence type="ECO:0000313" key="4">
    <source>
        <dbReference type="EMBL" id="MFD2034955.1"/>
    </source>
</evidence>
<comment type="caution">
    <text evidence="4">The sequence shown here is derived from an EMBL/GenBank/DDBJ whole genome shotgun (WGS) entry which is preliminary data.</text>
</comment>
<proteinExistence type="predicted"/>
<dbReference type="RefSeq" id="WP_376885565.1">
    <property type="nucleotide sequence ID" value="NZ_JBHUHR010000025.1"/>
</dbReference>
<dbReference type="CDD" id="cd02966">
    <property type="entry name" value="TlpA_like_family"/>
    <property type="match status" value="1"/>
</dbReference>
<evidence type="ECO:0000259" key="3">
    <source>
        <dbReference type="PROSITE" id="PS51352"/>
    </source>
</evidence>
<sequence length="433" mass="49754">MKKQITLLIAMLLSFYAFGQQKLEPLDIGDKIPNLKFENVLNHPDGEILLSDYKGKLLILDFWATWCAPCVASFPKLDSLDKAFGDDLAILPVTYQDREEVEKLFSRMPKLKDIKKPMVYGDDILRRMLPHKSLPNYVWVNGASEVVGISEGKDVTAENIRSYIDKGEINFVNKVFEEVKFNATAPIFLENSEVFKDGLEFQISKSPYVAGLDLFAKVNWGVDDKPLVISLINMPLINIFSYAYWDKPNERFFGTNRIKMNMAVQEKLKPGYSGTQFLNWLNDGNGHNVEFIIPQFLLPKRDQIIENALDLLFPEYKVRIEQALWPVYALIYEGENINQLKSGKNIRVNKAGFTELIMENCEIESFISLLNIKNLNRYPRPVINQTGIDFPIDLRLEGNLFNLEDLQEALADYNLRLVEKDMVIDVLHIQANE</sequence>
<organism evidence="4 5">
    <name type="scientific">Belliella marina</name>
    <dbReference type="NCBI Taxonomy" id="1644146"/>
    <lineage>
        <taxon>Bacteria</taxon>
        <taxon>Pseudomonadati</taxon>
        <taxon>Bacteroidota</taxon>
        <taxon>Cytophagia</taxon>
        <taxon>Cytophagales</taxon>
        <taxon>Cyclobacteriaceae</taxon>
        <taxon>Belliella</taxon>
    </lineage>
</organism>
<dbReference type="EMBL" id="JBHUHR010000025">
    <property type="protein sequence ID" value="MFD2034955.1"/>
    <property type="molecule type" value="Genomic_DNA"/>
</dbReference>
<dbReference type="InterPro" id="IPR013766">
    <property type="entry name" value="Thioredoxin_domain"/>
</dbReference>
<dbReference type="Proteomes" id="UP001597361">
    <property type="component" value="Unassembled WGS sequence"/>
</dbReference>
<feature type="chain" id="PRO_5047266316" evidence="2">
    <location>
        <begin position="20"/>
        <end position="433"/>
    </location>
</feature>
<keyword evidence="5" id="KW-1185">Reference proteome</keyword>
<dbReference type="InterPro" id="IPR000866">
    <property type="entry name" value="AhpC/TSA"/>
</dbReference>
<dbReference type="InterPro" id="IPR017937">
    <property type="entry name" value="Thioredoxin_CS"/>
</dbReference>
<keyword evidence="2" id="KW-0732">Signal</keyword>
<name>A0ABW4VN88_9BACT</name>
<dbReference type="InterPro" id="IPR050553">
    <property type="entry name" value="Thioredoxin_ResA/DsbE_sf"/>
</dbReference>
<reference evidence="5" key="1">
    <citation type="journal article" date="2019" name="Int. J. Syst. Evol. Microbiol.">
        <title>The Global Catalogue of Microorganisms (GCM) 10K type strain sequencing project: providing services to taxonomists for standard genome sequencing and annotation.</title>
        <authorList>
            <consortium name="The Broad Institute Genomics Platform"/>
            <consortium name="The Broad Institute Genome Sequencing Center for Infectious Disease"/>
            <person name="Wu L."/>
            <person name="Ma J."/>
        </authorList>
    </citation>
    <scope>NUCLEOTIDE SEQUENCE [LARGE SCALE GENOMIC DNA]</scope>
    <source>
        <strain evidence="5">CGMCC 1.15180</strain>
    </source>
</reference>
<feature type="domain" description="Thioredoxin" evidence="3">
    <location>
        <begin position="26"/>
        <end position="169"/>
    </location>
</feature>
<accession>A0ABW4VN88</accession>
<protein>
    <submittedName>
        <fullName evidence="4">TlpA family protein disulfide reductase</fullName>
    </submittedName>
</protein>
<dbReference type="SUPFAM" id="SSF52833">
    <property type="entry name" value="Thioredoxin-like"/>
    <property type="match status" value="1"/>
</dbReference>
<dbReference type="PROSITE" id="PS00194">
    <property type="entry name" value="THIOREDOXIN_1"/>
    <property type="match status" value="1"/>
</dbReference>
<gene>
    <name evidence="4" type="ORF">ACFSKL_09145</name>
</gene>
<keyword evidence="1" id="KW-0676">Redox-active center</keyword>
<dbReference type="InterPro" id="IPR036249">
    <property type="entry name" value="Thioredoxin-like_sf"/>
</dbReference>
<dbReference type="PROSITE" id="PS51352">
    <property type="entry name" value="THIOREDOXIN_2"/>
    <property type="match status" value="1"/>
</dbReference>
<dbReference type="PANTHER" id="PTHR42852">
    <property type="entry name" value="THIOL:DISULFIDE INTERCHANGE PROTEIN DSBE"/>
    <property type="match status" value="1"/>
</dbReference>
<evidence type="ECO:0000313" key="5">
    <source>
        <dbReference type="Proteomes" id="UP001597361"/>
    </source>
</evidence>
<dbReference type="PANTHER" id="PTHR42852:SF13">
    <property type="entry name" value="PROTEIN DIPZ"/>
    <property type="match status" value="1"/>
</dbReference>